<proteinExistence type="inferred from homology"/>
<dbReference type="Pfam" id="PF01035">
    <property type="entry name" value="DNA_binding_1"/>
    <property type="match status" value="1"/>
</dbReference>
<dbReference type="InterPro" id="IPR014048">
    <property type="entry name" value="MethylDNA_cys_MeTrfase_DNA-bd"/>
</dbReference>
<protein>
    <recommendedName>
        <fullName evidence="9">Methylated-DNA--protein-cysteine methyltransferase</fullName>
        <ecNumber evidence="9">2.1.1.63</ecNumber>
    </recommendedName>
    <alternativeName>
        <fullName evidence="9">6-O-methylguanine-DNA methyltransferase</fullName>
        <shortName evidence="9">MGMT</shortName>
    </alternativeName>
    <alternativeName>
        <fullName evidence="9">O-6-methylguanine-DNA-alkyltransferase</fullName>
    </alternativeName>
</protein>
<evidence type="ECO:0000256" key="6">
    <source>
        <dbReference type="ARBA" id="ARBA00022763"/>
    </source>
</evidence>
<dbReference type="Gene3D" id="1.10.10.10">
    <property type="entry name" value="Winged helix-like DNA-binding domain superfamily/Winged helix DNA-binding domain"/>
    <property type="match status" value="1"/>
</dbReference>
<dbReference type="InterPro" id="IPR001497">
    <property type="entry name" value="MethylDNA_cys_MeTrfase_AS"/>
</dbReference>
<accession>L1QHF9</accession>
<dbReference type="InterPro" id="IPR036388">
    <property type="entry name" value="WH-like_DNA-bd_sf"/>
</dbReference>
<feature type="active site" description="Nucleophile; methyl group acceptor" evidence="9">
    <location>
        <position position="125"/>
    </location>
</feature>
<dbReference type="GO" id="GO:0003908">
    <property type="term" value="F:methylated-DNA-[protein]-cysteine S-methyltransferase activity"/>
    <property type="evidence" value="ECO:0007669"/>
    <property type="project" value="UniProtKB-UniRule"/>
</dbReference>
<dbReference type="PANTHER" id="PTHR10815:SF13">
    <property type="entry name" value="METHYLATED-DNA--PROTEIN-CYSTEINE METHYLTRANSFERASE"/>
    <property type="match status" value="1"/>
</dbReference>
<dbReference type="HOGENOM" id="CLU_000445_52_2_9"/>
<dbReference type="CDD" id="cd06445">
    <property type="entry name" value="ATase"/>
    <property type="match status" value="1"/>
</dbReference>
<evidence type="ECO:0000256" key="4">
    <source>
        <dbReference type="ARBA" id="ARBA00022603"/>
    </source>
</evidence>
<dbReference type="HAMAP" id="MF_00772">
    <property type="entry name" value="OGT"/>
    <property type="match status" value="1"/>
</dbReference>
<dbReference type="OrthoDB" id="9802228at2"/>
<dbReference type="InterPro" id="IPR036217">
    <property type="entry name" value="MethylDNA_cys_MeTrfase_DNAb"/>
</dbReference>
<sequence>MNFGYFNSPIGTIKIEADDEYITAVYFIDKNSTLNTDVEEVNDSIIICKKQLQEYFNGITKCFDIKLKFLKATEFQKKVWKELQKIPYGQTASYKEIAERINNPKGCRAVGNANNKNPIAIIVPCHRIVGSNGKMVGYAGGIDKKEFLLSLECEN</sequence>
<dbReference type="PANTHER" id="PTHR10815">
    <property type="entry name" value="METHYLATED-DNA--PROTEIN-CYSTEINE METHYLTRANSFERASE"/>
    <property type="match status" value="1"/>
</dbReference>
<dbReference type="RefSeq" id="WP_005212715.1">
    <property type="nucleotide sequence ID" value="NZ_KB291628.1"/>
</dbReference>
<feature type="domain" description="Methylated-DNA-[protein]-cysteine S-methyltransferase DNA binding" evidence="10">
    <location>
        <begin position="74"/>
        <end position="152"/>
    </location>
</feature>
<dbReference type="SUPFAM" id="SSF53155">
    <property type="entry name" value="Methylated DNA-protein cysteine methyltransferase domain"/>
    <property type="match status" value="1"/>
</dbReference>
<comment type="function">
    <text evidence="9">Involved in the cellular defense against the biological effects of O6-methylguanine (O6-MeG) and O4-methylthymine (O4-MeT) in DNA. Repairs the methylated nucleobase in DNA by stoichiometrically transferring the methyl group to a cysteine residue in the enzyme. This is a suicide reaction: the enzyme is irreversibly inactivated.</text>
</comment>
<dbReference type="PATRIC" id="fig|545697.3.peg.1410"/>
<dbReference type="STRING" id="545697.HMPREF0216_01431"/>
<evidence type="ECO:0000313" key="12">
    <source>
        <dbReference type="EMBL" id="EKY27398.1"/>
    </source>
</evidence>
<dbReference type="InterPro" id="IPR008332">
    <property type="entry name" value="MethylG_MeTrfase_N"/>
</dbReference>
<dbReference type="PROSITE" id="PS00374">
    <property type="entry name" value="MGMT"/>
    <property type="match status" value="1"/>
</dbReference>
<name>L1QHF9_9CLOT</name>
<dbReference type="EC" id="2.1.1.63" evidence="9"/>
<comment type="miscellaneous">
    <text evidence="9">This enzyme catalyzes only one turnover and therefore is not strictly catalytic. According to one definition, an enzyme is a biocatalyst that acts repeatedly and over many reaction cycles.</text>
</comment>
<evidence type="ECO:0000256" key="8">
    <source>
        <dbReference type="ARBA" id="ARBA00049348"/>
    </source>
</evidence>
<evidence type="ECO:0000259" key="10">
    <source>
        <dbReference type="Pfam" id="PF01035"/>
    </source>
</evidence>
<dbReference type="GO" id="GO:0005737">
    <property type="term" value="C:cytoplasm"/>
    <property type="evidence" value="ECO:0007669"/>
    <property type="project" value="UniProtKB-SubCell"/>
</dbReference>
<comment type="subcellular location">
    <subcellularLocation>
        <location evidence="9">Cytoplasm</location>
    </subcellularLocation>
</comment>
<keyword evidence="7 9" id="KW-0234">DNA repair</keyword>
<comment type="similarity">
    <text evidence="2 9">Belongs to the MGMT family.</text>
</comment>
<keyword evidence="5 9" id="KW-0808">Transferase</keyword>
<dbReference type="GO" id="GO:0032259">
    <property type="term" value="P:methylation"/>
    <property type="evidence" value="ECO:0007669"/>
    <property type="project" value="UniProtKB-KW"/>
</dbReference>
<dbReference type="Pfam" id="PF02870">
    <property type="entry name" value="Methyltransf_1N"/>
    <property type="match status" value="1"/>
</dbReference>
<keyword evidence="13" id="KW-1185">Reference proteome</keyword>
<evidence type="ECO:0000256" key="3">
    <source>
        <dbReference type="ARBA" id="ARBA00022490"/>
    </source>
</evidence>
<dbReference type="eggNOG" id="COG0350">
    <property type="taxonomic scope" value="Bacteria"/>
</dbReference>
<dbReference type="InterPro" id="IPR023546">
    <property type="entry name" value="MGMT"/>
</dbReference>
<gene>
    <name evidence="12" type="ORF">HMPREF0216_01431</name>
</gene>
<dbReference type="SUPFAM" id="SSF46767">
    <property type="entry name" value="Methylated DNA-protein cysteine methyltransferase, C-terminal domain"/>
    <property type="match status" value="1"/>
</dbReference>
<comment type="caution">
    <text evidence="12">The sequence shown here is derived from an EMBL/GenBank/DDBJ whole genome shotgun (WGS) entry which is preliminary data.</text>
</comment>
<dbReference type="AlphaFoldDB" id="L1QHF9"/>
<evidence type="ECO:0000256" key="9">
    <source>
        <dbReference type="HAMAP-Rule" id="MF_00772"/>
    </source>
</evidence>
<organism evidence="12 13">
    <name type="scientific">Clostridium celatum DSM 1785</name>
    <dbReference type="NCBI Taxonomy" id="545697"/>
    <lineage>
        <taxon>Bacteria</taxon>
        <taxon>Bacillati</taxon>
        <taxon>Bacillota</taxon>
        <taxon>Clostridia</taxon>
        <taxon>Eubacteriales</taxon>
        <taxon>Clostridiaceae</taxon>
        <taxon>Clostridium</taxon>
    </lineage>
</organism>
<evidence type="ECO:0000256" key="5">
    <source>
        <dbReference type="ARBA" id="ARBA00022679"/>
    </source>
</evidence>
<evidence type="ECO:0000256" key="7">
    <source>
        <dbReference type="ARBA" id="ARBA00023204"/>
    </source>
</evidence>
<evidence type="ECO:0000259" key="11">
    <source>
        <dbReference type="Pfam" id="PF02870"/>
    </source>
</evidence>
<dbReference type="FunFam" id="1.10.10.10:FF:000214">
    <property type="entry name" value="Methylated-DNA--protein-cysteine methyltransferase"/>
    <property type="match status" value="1"/>
</dbReference>
<keyword evidence="6 9" id="KW-0227">DNA damage</keyword>
<keyword evidence="3 9" id="KW-0963">Cytoplasm</keyword>
<comment type="catalytic activity">
    <reaction evidence="1 9">
        <text>a 4-O-methyl-thymidine in DNA + L-cysteinyl-[protein] = a thymidine in DNA + S-methyl-L-cysteinyl-[protein]</text>
        <dbReference type="Rhea" id="RHEA:53428"/>
        <dbReference type="Rhea" id="RHEA-COMP:10131"/>
        <dbReference type="Rhea" id="RHEA-COMP:10132"/>
        <dbReference type="Rhea" id="RHEA-COMP:13555"/>
        <dbReference type="Rhea" id="RHEA-COMP:13556"/>
        <dbReference type="ChEBI" id="CHEBI:29950"/>
        <dbReference type="ChEBI" id="CHEBI:82612"/>
        <dbReference type="ChEBI" id="CHEBI:137386"/>
        <dbReference type="ChEBI" id="CHEBI:137387"/>
        <dbReference type="EC" id="2.1.1.63"/>
    </reaction>
</comment>
<dbReference type="Gene3D" id="3.30.160.70">
    <property type="entry name" value="Methylated DNA-protein cysteine methyltransferase domain"/>
    <property type="match status" value="1"/>
</dbReference>
<dbReference type="InterPro" id="IPR036631">
    <property type="entry name" value="MGMT_N_sf"/>
</dbReference>
<evidence type="ECO:0000256" key="2">
    <source>
        <dbReference type="ARBA" id="ARBA00008711"/>
    </source>
</evidence>
<keyword evidence="4 9" id="KW-0489">Methyltransferase</keyword>
<evidence type="ECO:0000313" key="13">
    <source>
        <dbReference type="Proteomes" id="UP000010420"/>
    </source>
</evidence>
<dbReference type="NCBIfam" id="TIGR00589">
    <property type="entry name" value="ogt"/>
    <property type="match status" value="1"/>
</dbReference>
<dbReference type="GO" id="GO:0006307">
    <property type="term" value="P:DNA alkylation repair"/>
    <property type="evidence" value="ECO:0007669"/>
    <property type="project" value="UniProtKB-UniRule"/>
</dbReference>
<reference evidence="12 13" key="1">
    <citation type="submission" date="2012-05" db="EMBL/GenBank/DDBJ databases">
        <authorList>
            <person name="Weinstock G."/>
            <person name="Sodergren E."/>
            <person name="Lobos E.A."/>
            <person name="Fulton L."/>
            <person name="Fulton R."/>
            <person name="Courtney L."/>
            <person name="Fronick C."/>
            <person name="O'Laughlin M."/>
            <person name="Godfrey J."/>
            <person name="Wilson R.M."/>
            <person name="Miner T."/>
            <person name="Farmer C."/>
            <person name="Delehaunty K."/>
            <person name="Cordes M."/>
            <person name="Minx P."/>
            <person name="Tomlinson C."/>
            <person name="Chen J."/>
            <person name="Wollam A."/>
            <person name="Pepin K.H."/>
            <person name="Bhonagiri V."/>
            <person name="Zhang X."/>
            <person name="Suruliraj S."/>
            <person name="Warren W."/>
            <person name="Mitreva M."/>
            <person name="Mardis E.R."/>
            <person name="Wilson R.K."/>
        </authorList>
    </citation>
    <scope>NUCLEOTIDE SEQUENCE [LARGE SCALE GENOMIC DNA]</scope>
    <source>
        <strain evidence="12 13">DSM 1785</strain>
    </source>
</reference>
<dbReference type="Proteomes" id="UP000010420">
    <property type="component" value="Unassembled WGS sequence"/>
</dbReference>
<comment type="catalytic activity">
    <reaction evidence="8 9">
        <text>a 6-O-methyl-2'-deoxyguanosine in DNA + L-cysteinyl-[protein] = S-methyl-L-cysteinyl-[protein] + a 2'-deoxyguanosine in DNA</text>
        <dbReference type="Rhea" id="RHEA:24000"/>
        <dbReference type="Rhea" id="RHEA-COMP:10131"/>
        <dbReference type="Rhea" id="RHEA-COMP:10132"/>
        <dbReference type="Rhea" id="RHEA-COMP:11367"/>
        <dbReference type="Rhea" id="RHEA-COMP:11368"/>
        <dbReference type="ChEBI" id="CHEBI:29950"/>
        <dbReference type="ChEBI" id="CHEBI:82612"/>
        <dbReference type="ChEBI" id="CHEBI:85445"/>
        <dbReference type="ChEBI" id="CHEBI:85448"/>
        <dbReference type="EC" id="2.1.1.63"/>
    </reaction>
</comment>
<feature type="domain" description="Methylguanine DNA methyltransferase ribonuclease-like" evidence="11">
    <location>
        <begin position="3"/>
        <end position="68"/>
    </location>
</feature>
<evidence type="ECO:0000256" key="1">
    <source>
        <dbReference type="ARBA" id="ARBA00001286"/>
    </source>
</evidence>
<dbReference type="EMBL" id="AMEZ01000036">
    <property type="protein sequence ID" value="EKY27398.1"/>
    <property type="molecule type" value="Genomic_DNA"/>
</dbReference>